<accession>A0A917YYB6</accession>
<dbReference type="InterPro" id="IPR014782">
    <property type="entry name" value="Peptidase_M1_dom"/>
</dbReference>
<keyword evidence="4" id="KW-1185">Reference proteome</keyword>
<feature type="transmembrane region" description="Helical" evidence="1">
    <location>
        <begin position="513"/>
        <end position="535"/>
    </location>
</feature>
<evidence type="ECO:0000256" key="1">
    <source>
        <dbReference type="SAM" id="Phobius"/>
    </source>
</evidence>
<proteinExistence type="predicted"/>
<sequence>MLANELSLCLRQPLLRILMLLAPLLGIFVGRSIYSQQADLFSHAHQLNLIGVLSMMALPWTCGLLAVFSLYRATNHNMTELVATTSLSLVKQQAVQVRGLILQLLILGVLATLGVQIGLNTQAETIPDIGSQLGIAVSLQTWQLVVGMPAVLLFVAVFWLLRNLSTSTLLVYLAALLWFVLYSLLAVASASPLMAASTLPIPWLYSAMSYFDWFGMTALLERQPNASIVITNRLLILMLACAIAGLAIRLAFRPLGNNKPALVPNKNVSGTAKSSHAQTPLLHFFAVAPKPATQLFALTRLGIQQVLSKPVIWLAGLIWCLIVVGEVYPSLDYAEQRAMLQGLSLDAINRVMWDMLPLFGSALMLYFSDALHQHNRQYRIDGIVDALPIAPSIRLAARVISLCALLLVFLLLTMLAAALSQWLKQSPVQWTDYLQMICYAGLPLAATGMVFLAIHASTSKRWLALLLSLLLVLLHFTPMAGLMGLHHPLFRPFATPLQPADTYLGYQASIQGFWAYICFWLLVSSVLLLLASQVAGRNQPRFQFNKAALLSAPLLLALLVHQFLTIQSGLQLNGLTLTPKQRTALLADYERQYQHLAAMPMPQISKVTTQVDFYPHEREVRINGQYTLHNHHQQAIDQILVGEDWRSPLSHISLMQRDNPTQPAEVELAVDYDARQGQRIYTLSEALQPGQSLTLHFTLQLAQNGYSSISPNKILTKGFNYLRAIPHFPSIGYQSIRQISNQDLRRQQGLPTPQKQSIEARLRGRDKQLDRYQWSQMETRLSTPLGYQGFTQGELVKSWQLDGRQYQLFKTLSPVRNVQGFIAAPLMLSSRQVGSTLLQVAHLPQHQANVPLTLDAMTGTVAFLSEHIAPYNGGTLTLVEKPDIGPTGYALPQLMLIGSRVGFRALQTDSQDFSQAYRRTVHETAHQWFGHWLGNGIEQDSAFMVESLAKYVELVMLEQHQSPAAMQALVAYERERFLAADSRRREAPVSLISAEQNYDQYSRATLVFARLRQEVGDAPILKALKTLGREHGYPAGPASSLDFVQALLREAPEQRELIERLFTQPVAVTQWLDELNPIVGDTAP</sequence>
<dbReference type="Proteomes" id="UP000606935">
    <property type="component" value="Unassembled WGS sequence"/>
</dbReference>
<feature type="transmembrane region" description="Helical" evidence="1">
    <location>
        <begin position="14"/>
        <end position="34"/>
    </location>
</feature>
<evidence type="ECO:0000259" key="2">
    <source>
        <dbReference type="Pfam" id="PF01433"/>
    </source>
</evidence>
<feature type="transmembrane region" description="Helical" evidence="1">
    <location>
        <begin position="232"/>
        <end position="252"/>
    </location>
</feature>
<feature type="transmembrane region" description="Helical" evidence="1">
    <location>
        <begin position="399"/>
        <end position="421"/>
    </location>
</feature>
<keyword evidence="1" id="KW-0812">Transmembrane</keyword>
<keyword evidence="1" id="KW-0472">Membrane</keyword>
<dbReference type="EMBL" id="BMLS01000002">
    <property type="protein sequence ID" value="GGO68097.1"/>
    <property type="molecule type" value="Genomic_DNA"/>
</dbReference>
<gene>
    <name evidence="3" type="ORF">GCM10010982_16220</name>
</gene>
<dbReference type="Pfam" id="PF01433">
    <property type="entry name" value="Peptidase_M1"/>
    <property type="match status" value="1"/>
</dbReference>
<feature type="transmembrane region" description="Helical" evidence="1">
    <location>
        <begin position="462"/>
        <end position="485"/>
    </location>
</feature>
<dbReference type="GO" id="GO:0008270">
    <property type="term" value="F:zinc ion binding"/>
    <property type="evidence" value="ECO:0007669"/>
    <property type="project" value="InterPro"/>
</dbReference>
<feature type="transmembrane region" description="Helical" evidence="1">
    <location>
        <begin position="139"/>
        <end position="161"/>
    </location>
</feature>
<keyword evidence="1" id="KW-1133">Transmembrane helix</keyword>
<reference evidence="3" key="1">
    <citation type="journal article" date="2014" name="Int. J. Syst. Evol. Microbiol.">
        <title>Complete genome sequence of Corynebacterium casei LMG S-19264T (=DSM 44701T), isolated from a smear-ripened cheese.</title>
        <authorList>
            <consortium name="US DOE Joint Genome Institute (JGI-PGF)"/>
            <person name="Walter F."/>
            <person name="Albersmeier A."/>
            <person name="Kalinowski J."/>
            <person name="Ruckert C."/>
        </authorList>
    </citation>
    <scope>NUCLEOTIDE SEQUENCE</scope>
    <source>
        <strain evidence="3">CGMCC 1.7086</strain>
    </source>
</reference>
<feature type="transmembrane region" description="Helical" evidence="1">
    <location>
        <begin position="311"/>
        <end position="331"/>
    </location>
</feature>
<dbReference type="GO" id="GO:0008237">
    <property type="term" value="F:metallopeptidase activity"/>
    <property type="evidence" value="ECO:0007669"/>
    <property type="project" value="InterPro"/>
</dbReference>
<feature type="transmembrane region" description="Helical" evidence="1">
    <location>
        <begin position="168"/>
        <end position="190"/>
    </location>
</feature>
<name>A0A917YYB6_9ALTE</name>
<evidence type="ECO:0000313" key="3">
    <source>
        <dbReference type="EMBL" id="GGO68097.1"/>
    </source>
</evidence>
<feature type="transmembrane region" description="Helical" evidence="1">
    <location>
        <begin position="46"/>
        <end position="71"/>
    </location>
</feature>
<feature type="transmembrane region" description="Helical" evidence="1">
    <location>
        <begin position="100"/>
        <end position="119"/>
    </location>
</feature>
<feature type="transmembrane region" description="Helical" evidence="1">
    <location>
        <begin position="547"/>
        <end position="564"/>
    </location>
</feature>
<comment type="caution">
    <text evidence="3">The sequence shown here is derived from an EMBL/GenBank/DDBJ whole genome shotgun (WGS) entry which is preliminary data.</text>
</comment>
<dbReference type="SUPFAM" id="SSF55486">
    <property type="entry name" value="Metalloproteases ('zincins'), catalytic domain"/>
    <property type="match status" value="1"/>
</dbReference>
<organism evidence="3 4">
    <name type="scientific">Bowmanella pacifica</name>
    <dbReference type="NCBI Taxonomy" id="502051"/>
    <lineage>
        <taxon>Bacteria</taxon>
        <taxon>Pseudomonadati</taxon>
        <taxon>Pseudomonadota</taxon>
        <taxon>Gammaproteobacteria</taxon>
        <taxon>Alteromonadales</taxon>
        <taxon>Alteromonadaceae</taxon>
        <taxon>Bowmanella</taxon>
    </lineage>
</organism>
<dbReference type="InterPro" id="IPR027268">
    <property type="entry name" value="Peptidase_M4/M1_CTD_sf"/>
</dbReference>
<evidence type="ECO:0000313" key="4">
    <source>
        <dbReference type="Proteomes" id="UP000606935"/>
    </source>
</evidence>
<protein>
    <recommendedName>
        <fullName evidence="2">Peptidase M1 membrane alanine aminopeptidase domain-containing protein</fullName>
    </recommendedName>
</protein>
<feature type="transmembrane region" description="Helical" evidence="1">
    <location>
        <begin position="202"/>
        <end position="220"/>
    </location>
</feature>
<dbReference type="AlphaFoldDB" id="A0A917YYB6"/>
<dbReference type="Gene3D" id="1.10.390.10">
    <property type="entry name" value="Neutral Protease Domain 2"/>
    <property type="match status" value="1"/>
</dbReference>
<feature type="transmembrane region" description="Helical" evidence="1">
    <location>
        <begin position="433"/>
        <end position="455"/>
    </location>
</feature>
<dbReference type="RefSeq" id="WP_188693000.1">
    <property type="nucleotide sequence ID" value="NZ_BMLS01000002.1"/>
</dbReference>
<feature type="domain" description="Peptidase M1 membrane alanine aminopeptidase" evidence="2">
    <location>
        <begin position="912"/>
        <end position="1049"/>
    </location>
</feature>
<reference evidence="3" key="2">
    <citation type="submission" date="2020-09" db="EMBL/GenBank/DDBJ databases">
        <authorList>
            <person name="Sun Q."/>
            <person name="Zhou Y."/>
        </authorList>
    </citation>
    <scope>NUCLEOTIDE SEQUENCE</scope>
    <source>
        <strain evidence="3">CGMCC 1.7086</strain>
    </source>
</reference>